<evidence type="ECO:0000259" key="6">
    <source>
        <dbReference type="Pfam" id="PF00483"/>
    </source>
</evidence>
<sequence>MPKQHQRMGCIILAGGKGNRLRPLTSHCAKPAIPFAGHYRVIDFVLSNCINSECDEIWVLGQYQVDGLHHYLHQQWSKHRCPADMHLVKTRDTQLPGTAGAIYQELQQLEHSLATHLLVLSADHIYKMDFRPLLEFHLAQDAGMTIAAMPVPLALAPHFGVLAMDDNHHLTAFYEKPALHQICHLADANGMVLVSMGNYLFNRSCLFNALLDDAEHPLSSHDFGNDIIPSLFRHETVCVYDFSNHLIPGETKPYWRDVGTQDAFFQAHMDLLGANPAVRLHNEHWPVFGKEPVAPSYFAGSEKSSIQDSLIGAGCELSAASIRHSVIGSHCRIHQGAELEDCVLLGQIEVGANSKLRKVIVTENCRIAEHSSIGFNARLDSQRYQRLPSGLVIVSSSQLGISTLHDLH</sequence>
<evidence type="ECO:0000313" key="9">
    <source>
        <dbReference type="Proteomes" id="UP001339167"/>
    </source>
</evidence>
<proteinExistence type="inferred from homology"/>
<keyword evidence="2" id="KW-0808">Transferase</keyword>
<dbReference type="InterPro" id="IPR056818">
    <property type="entry name" value="GlmU/GlgC-like_hexapep"/>
</dbReference>
<feature type="domain" description="Glucose-1-phosphate adenylyltransferase/Bifunctional protein GlmU-like C-terminal hexapeptide" evidence="7">
    <location>
        <begin position="302"/>
        <end position="394"/>
    </location>
</feature>
<keyword evidence="5" id="KW-0320">Glycogen biosynthesis</keyword>
<evidence type="ECO:0000313" key="8">
    <source>
        <dbReference type="EMBL" id="MEE2022854.1"/>
    </source>
</evidence>
<evidence type="ECO:0000256" key="2">
    <source>
        <dbReference type="ARBA" id="ARBA00022679"/>
    </source>
</evidence>
<evidence type="ECO:0000259" key="7">
    <source>
        <dbReference type="Pfam" id="PF24894"/>
    </source>
</evidence>
<dbReference type="EMBL" id="JAUGZK010000001">
    <property type="protein sequence ID" value="MEE2022854.1"/>
    <property type="molecule type" value="Genomic_DNA"/>
</dbReference>
<organism evidence="8 9">
    <name type="scientific">Alkalimonas mucilaginosa</name>
    <dbReference type="NCBI Taxonomy" id="3057676"/>
    <lineage>
        <taxon>Bacteria</taxon>
        <taxon>Pseudomonadati</taxon>
        <taxon>Pseudomonadota</taxon>
        <taxon>Gammaproteobacteria</taxon>
        <taxon>Alkalimonas</taxon>
    </lineage>
</organism>
<keyword evidence="9" id="KW-1185">Reference proteome</keyword>
<gene>
    <name evidence="8" type="ORF">QWF21_01240</name>
</gene>
<reference evidence="8 9" key="1">
    <citation type="submission" date="2023-06" db="EMBL/GenBank/DDBJ databases">
        <title>Alkalimonas sp., MEB004 an alkaliphilic bacterium isolated from Lonar Lake, India.</title>
        <authorList>
            <person name="Joshi A."/>
            <person name="Thite S."/>
        </authorList>
    </citation>
    <scope>NUCLEOTIDE SEQUENCE [LARGE SCALE GENOMIC DNA]</scope>
    <source>
        <strain evidence="8 9">MEB004</strain>
    </source>
</reference>
<protein>
    <submittedName>
        <fullName evidence="8">Sugar phosphate nucleotidyltransferase</fullName>
    </submittedName>
</protein>
<keyword evidence="3" id="KW-0548">Nucleotidyltransferase</keyword>
<dbReference type="InterPro" id="IPR005835">
    <property type="entry name" value="NTP_transferase_dom"/>
</dbReference>
<evidence type="ECO:0000256" key="4">
    <source>
        <dbReference type="ARBA" id="ARBA00022741"/>
    </source>
</evidence>
<keyword evidence="4" id="KW-0547">Nucleotide-binding</keyword>
<dbReference type="PANTHER" id="PTHR43523:SF12">
    <property type="entry name" value="GLUCOSE-1-PHOSPHATE ADENYLYLTRANSFERASE LARGE SUBUNIT 1, CHLOROPLASTIC-RELATED"/>
    <property type="match status" value="1"/>
</dbReference>
<dbReference type="CDD" id="cd04651">
    <property type="entry name" value="LbH_G1P_AT_C"/>
    <property type="match status" value="1"/>
</dbReference>
<comment type="similarity">
    <text evidence="1">Belongs to the bacterial/plant glucose-1-phosphate adenylyltransferase family.</text>
</comment>
<dbReference type="Gene3D" id="3.90.550.10">
    <property type="entry name" value="Spore Coat Polysaccharide Biosynthesis Protein SpsA, Chain A"/>
    <property type="match status" value="1"/>
</dbReference>
<dbReference type="SUPFAM" id="SSF53448">
    <property type="entry name" value="Nucleotide-diphospho-sugar transferases"/>
    <property type="match status" value="1"/>
</dbReference>
<evidence type="ECO:0000256" key="1">
    <source>
        <dbReference type="ARBA" id="ARBA00010443"/>
    </source>
</evidence>
<dbReference type="Gene3D" id="2.160.10.10">
    <property type="entry name" value="Hexapeptide repeat proteins"/>
    <property type="match status" value="1"/>
</dbReference>
<dbReference type="Pfam" id="PF00483">
    <property type="entry name" value="NTP_transferase"/>
    <property type="match status" value="1"/>
</dbReference>
<dbReference type="RefSeq" id="WP_330086213.1">
    <property type="nucleotide sequence ID" value="NZ_JAUGZK010000001.1"/>
</dbReference>
<evidence type="ECO:0000256" key="5">
    <source>
        <dbReference type="ARBA" id="ARBA00023056"/>
    </source>
</evidence>
<dbReference type="PANTHER" id="PTHR43523">
    <property type="entry name" value="GLUCOSE-1-PHOSPHATE ADENYLYLTRANSFERASE-RELATED"/>
    <property type="match status" value="1"/>
</dbReference>
<feature type="domain" description="Nucleotidyl transferase" evidence="6">
    <location>
        <begin position="11"/>
        <end position="271"/>
    </location>
</feature>
<dbReference type="InterPro" id="IPR011004">
    <property type="entry name" value="Trimer_LpxA-like_sf"/>
</dbReference>
<dbReference type="SUPFAM" id="SSF51161">
    <property type="entry name" value="Trimeric LpxA-like enzymes"/>
    <property type="match status" value="1"/>
</dbReference>
<evidence type="ECO:0000256" key="3">
    <source>
        <dbReference type="ARBA" id="ARBA00022695"/>
    </source>
</evidence>
<dbReference type="Proteomes" id="UP001339167">
    <property type="component" value="Unassembled WGS sequence"/>
</dbReference>
<dbReference type="CDD" id="cd02508">
    <property type="entry name" value="ADP_Glucose_PP"/>
    <property type="match status" value="1"/>
</dbReference>
<name>A0ABU7JB15_9GAMM</name>
<dbReference type="InterPro" id="IPR011831">
    <property type="entry name" value="ADP-Glc_PPase"/>
</dbReference>
<accession>A0ABU7JB15</accession>
<dbReference type="Pfam" id="PF24894">
    <property type="entry name" value="Hexapep_GlmU"/>
    <property type="match status" value="1"/>
</dbReference>
<comment type="caution">
    <text evidence="8">The sequence shown here is derived from an EMBL/GenBank/DDBJ whole genome shotgun (WGS) entry which is preliminary data.</text>
</comment>
<dbReference type="InterPro" id="IPR029044">
    <property type="entry name" value="Nucleotide-diphossugar_trans"/>
</dbReference>